<dbReference type="RefSeq" id="WP_127760925.1">
    <property type="nucleotide sequence ID" value="NZ_CP026095.1"/>
</dbReference>
<proteinExistence type="predicted"/>
<organism evidence="7 8">
    <name type="scientific">Peribacillus asahii</name>
    <dbReference type="NCBI Taxonomy" id="228899"/>
    <lineage>
        <taxon>Bacteria</taxon>
        <taxon>Bacillati</taxon>
        <taxon>Bacillota</taxon>
        <taxon>Bacilli</taxon>
        <taxon>Bacillales</taxon>
        <taxon>Bacillaceae</taxon>
        <taxon>Peribacillus</taxon>
    </lineage>
</organism>
<dbReference type="AlphaFoldDB" id="A0A3T0KU18"/>
<dbReference type="GO" id="GO:0005886">
    <property type="term" value="C:plasma membrane"/>
    <property type="evidence" value="ECO:0007669"/>
    <property type="project" value="InterPro"/>
</dbReference>
<dbReference type="SUPFAM" id="SSF52540">
    <property type="entry name" value="P-loop containing nucleoside triphosphate hydrolases"/>
    <property type="match status" value="1"/>
</dbReference>
<evidence type="ECO:0000313" key="7">
    <source>
        <dbReference type="EMBL" id="AZV43818.1"/>
    </source>
</evidence>
<feature type="domain" description="ABC transporter" evidence="6">
    <location>
        <begin position="13"/>
        <end position="252"/>
    </location>
</feature>
<dbReference type="GO" id="GO:0015413">
    <property type="term" value="F:ABC-type nickel transporter activity"/>
    <property type="evidence" value="ECO:0007669"/>
    <property type="project" value="InterPro"/>
</dbReference>
<dbReference type="InterPro" id="IPR027417">
    <property type="entry name" value="P-loop_NTPase"/>
</dbReference>
<dbReference type="Gene3D" id="3.40.50.300">
    <property type="entry name" value="P-loop containing nucleotide triphosphate hydrolases"/>
    <property type="match status" value="1"/>
</dbReference>
<dbReference type="InterPro" id="IPR003593">
    <property type="entry name" value="AAA+_ATPase"/>
</dbReference>
<reference evidence="7 8" key="1">
    <citation type="submission" date="2018-01" db="EMBL/GenBank/DDBJ databases">
        <title>Bacillus asahii Genome sequencing and assembly.</title>
        <authorList>
            <person name="Jiang H."/>
            <person name="Feng Y."/>
            <person name="Zhao F."/>
            <person name="Lin X."/>
        </authorList>
    </citation>
    <scope>NUCLEOTIDE SEQUENCE [LARGE SCALE GENOMIC DNA]</scope>
    <source>
        <strain evidence="7 8">OM18</strain>
    </source>
</reference>
<evidence type="ECO:0000256" key="1">
    <source>
        <dbReference type="ARBA" id="ARBA00022448"/>
    </source>
</evidence>
<dbReference type="InterPro" id="IPR050319">
    <property type="entry name" value="ABC_transp_ATP-bind"/>
</dbReference>
<dbReference type="PROSITE" id="PS50893">
    <property type="entry name" value="ABC_TRANSPORTER_2"/>
    <property type="match status" value="1"/>
</dbReference>
<dbReference type="NCBIfam" id="TIGR02769">
    <property type="entry name" value="nickel_nikE"/>
    <property type="match status" value="1"/>
</dbReference>
<keyword evidence="3" id="KW-0547">Nucleotide-binding</keyword>
<keyword evidence="1" id="KW-0813">Transport</keyword>
<dbReference type="EMBL" id="CP026095">
    <property type="protein sequence ID" value="AZV43818.1"/>
    <property type="molecule type" value="Genomic_DNA"/>
</dbReference>
<keyword evidence="2" id="KW-0533">Nickel</keyword>
<evidence type="ECO:0000256" key="3">
    <source>
        <dbReference type="ARBA" id="ARBA00022741"/>
    </source>
</evidence>
<dbReference type="CDD" id="cd03257">
    <property type="entry name" value="ABC_NikE_OppD_transporters"/>
    <property type="match status" value="1"/>
</dbReference>
<gene>
    <name evidence="7" type="primary">nikE</name>
    <name evidence="7" type="ORF">BAOM_3209</name>
</gene>
<evidence type="ECO:0000313" key="8">
    <source>
        <dbReference type="Proteomes" id="UP000283095"/>
    </source>
</evidence>
<evidence type="ECO:0000256" key="5">
    <source>
        <dbReference type="ARBA" id="ARBA00023112"/>
    </source>
</evidence>
<dbReference type="GO" id="GO:0005524">
    <property type="term" value="F:ATP binding"/>
    <property type="evidence" value="ECO:0007669"/>
    <property type="project" value="UniProtKB-KW"/>
</dbReference>
<evidence type="ECO:0000256" key="4">
    <source>
        <dbReference type="ARBA" id="ARBA00022840"/>
    </source>
</evidence>
<dbReference type="Pfam" id="PF00005">
    <property type="entry name" value="ABC_tran"/>
    <property type="match status" value="1"/>
</dbReference>
<evidence type="ECO:0000259" key="6">
    <source>
        <dbReference type="PROSITE" id="PS50893"/>
    </source>
</evidence>
<keyword evidence="5" id="KW-0921">Nickel transport</keyword>
<dbReference type="GO" id="GO:0016887">
    <property type="term" value="F:ATP hydrolysis activity"/>
    <property type="evidence" value="ECO:0007669"/>
    <property type="project" value="InterPro"/>
</dbReference>
<protein>
    <submittedName>
        <fullName evidence="7">Nickel ABC transporter ATP-binding protein</fullName>
    </submittedName>
</protein>
<dbReference type="GO" id="GO:0016151">
    <property type="term" value="F:nickel cation binding"/>
    <property type="evidence" value="ECO:0007669"/>
    <property type="project" value="InterPro"/>
</dbReference>
<sequence length="271" mass="30672">MSLLDVKQISHTYKTNSMFKPHHKRTVLNDISFSIDEGSCFAMLGSSGAGKSTIGKIMLGIEKTTQGSVQFMGHDLYTIDKKLKHQLRRDLQVVFQDSYSSVNPRMTAEQIIAEPLRNYEKLSATEQKRSIIELLEHVGLNKRDLIKYPHEFSGGQLQRINIARALSLKPKLIVLDEPVSSLDMVNQTLILELLNNLKKELGLTYFFITHDIKAAHMLADQLGILEKGQLVEVFNNPSEFFTSVHPVVHQLRSAILAEHPSSRTIRSNKRP</sequence>
<evidence type="ECO:0000256" key="2">
    <source>
        <dbReference type="ARBA" id="ARBA00022596"/>
    </source>
</evidence>
<dbReference type="KEGG" id="pasa:BAOM_3209"/>
<dbReference type="InterPro" id="IPR017871">
    <property type="entry name" value="ABC_transporter-like_CS"/>
</dbReference>
<dbReference type="PANTHER" id="PTHR43776:SF8">
    <property type="entry name" value="ABC TRANSPORTER, ATP-BINDING PROTEIN"/>
    <property type="match status" value="1"/>
</dbReference>
<dbReference type="InterPro" id="IPR003439">
    <property type="entry name" value="ABC_transporter-like_ATP-bd"/>
</dbReference>
<dbReference type="Proteomes" id="UP000283095">
    <property type="component" value="Chromosome"/>
</dbReference>
<accession>A0A3T0KU18</accession>
<dbReference type="OrthoDB" id="9802264at2"/>
<dbReference type="PROSITE" id="PS00211">
    <property type="entry name" value="ABC_TRANSPORTER_1"/>
    <property type="match status" value="1"/>
</dbReference>
<keyword evidence="5" id="KW-0406">Ion transport</keyword>
<dbReference type="SMART" id="SM00382">
    <property type="entry name" value="AAA"/>
    <property type="match status" value="1"/>
</dbReference>
<dbReference type="PANTHER" id="PTHR43776">
    <property type="entry name" value="TRANSPORT ATP-BINDING PROTEIN"/>
    <property type="match status" value="1"/>
</dbReference>
<dbReference type="InterPro" id="IPR014137">
    <property type="entry name" value="Nickel_NikE"/>
</dbReference>
<name>A0A3T0KU18_9BACI</name>
<keyword evidence="4 7" id="KW-0067">ATP-binding</keyword>